<evidence type="ECO:0000313" key="1">
    <source>
        <dbReference type="EMBL" id="GEU74316.1"/>
    </source>
</evidence>
<proteinExistence type="predicted"/>
<dbReference type="AlphaFoldDB" id="A0A6L2MK07"/>
<sequence length="600" mass="66870">MSLDWTPVLELVSRPTIWVMRRGFSNYPVDNSVVIVWTTSLGSDTQLRMDRDPCGCGLLLVTQCSCEAVLCGYGSRLVLGHFRTLPIAGLEPVVCCLVGLRFRIVLYVIMSSQSSMFFVRTENITRLKYAACYVLRLVSVERSQRRVPTTCCFSKKFDPLKGWNDHFFWIDANNCPIYVPWYNDVFVRRDPLPFDNLVGFELLEKLDSNRTYVVVALSVQTVRLVDHNIINELDEHVGKKKRKVVFDALPVKKACTGGIVILSQCLLLLVKSHLLHVDVEVENIRNVAAAFADGAKTSSIPSGDVGASDSNVYVPKWNITNDARVDNHALCRNPLDHITSFGYWAALRNQTDARERFQKRFTESYMVIQQRDAEIVDFKAKLERSEGENAELLGKVSALELVCEELNGKVSQLTTDCDGLQGEVVGEAKMREEFVCQQDAAACRFDEWAAELDARIVDVRRDMDTDLYPHMLTAIAGRRWVVRHGFHLAVYKCARFVDCRAALGKVISMAINKGIQQGLEDGTEHGKASRSLSQVEAYDPGTEGKYVAAVTDPIYSESGSISREMLLLEAIPAIRGSAKRRGLCSPSGFASGGASALISL</sequence>
<gene>
    <name evidence="1" type="ORF">Tci_046294</name>
</gene>
<protein>
    <recommendedName>
        <fullName evidence="2">Transposase (Putative), gypsy type</fullName>
    </recommendedName>
</protein>
<name>A0A6L2MK07_TANCI</name>
<comment type="caution">
    <text evidence="1">The sequence shown here is derived from an EMBL/GenBank/DDBJ whole genome shotgun (WGS) entry which is preliminary data.</text>
</comment>
<evidence type="ECO:0008006" key="2">
    <source>
        <dbReference type="Google" id="ProtNLM"/>
    </source>
</evidence>
<dbReference type="EMBL" id="BKCJ010006861">
    <property type="protein sequence ID" value="GEU74316.1"/>
    <property type="molecule type" value="Genomic_DNA"/>
</dbReference>
<reference evidence="1" key="1">
    <citation type="journal article" date="2019" name="Sci. Rep.">
        <title>Draft genome of Tanacetum cinerariifolium, the natural source of mosquito coil.</title>
        <authorList>
            <person name="Yamashiro T."/>
            <person name="Shiraishi A."/>
            <person name="Satake H."/>
            <person name="Nakayama K."/>
        </authorList>
    </citation>
    <scope>NUCLEOTIDE SEQUENCE</scope>
</reference>
<organism evidence="1">
    <name type="scientific">Tanacetum cinerariifolium</name>
    <name type="common">Dalmatian daisy</name>
    <name type="synonym">Chrysanthemum cinerariifolium</name>
    <dbReference type="NCBI Taxonomy" id="118510"/>
    <lineage>
        <taxon>Eukaryota</taxon>
        <taxon>Viridiplantae</taxon>
        <taxon>Streptophyta</taxon>
        <taxon>Embryophyta</taxon>
        <taxon>Tracheophyta</taxon>
        <taxon>Spermatophyta</taxon>
        <taxon>Magnoliopsida</taxon>
        <taxon>eudicotyledons</taxon>
        <taxon>Gunneridae</taxon>
        <taxon>Pentapetalae</taxon>
        <taxon>asterids</taxon>
        <taxon>campanulids</taxon>
        <taxon>Asterales</taxon>
        <taxon>Asteraceae</taxon>
        <taxon>Asteroideae</taxon>
        <taxon>Anthemideae</taxon>
        <taxon>Anthemidinae</taxon>
        <taxon>Tanacetum</taxon>
    </lineage>
</organism>
<accession>A0A6L2MK07</accession>